<comment type="caution">
    <text evidence="1">The sequence shown here is derived from an EMBL/GenBank/DDBJ whole genome shotgun (WGS) entry which is preliminary data.</text>
</comment>
<dbReference type="Proteomes" id="UP001165960">
    <property type="component" value="Unassembled WGS sequence"/>
</dbReference>
<keyword evidence="2" id="KW-1185">Reference proteome</keyword>
<name>A0ACC2SWT6_9FUNG</name>
<protein>
    <submittedName>
        <fullName evidence="1">Uncharacterized protein</fullName>
    </submittedName>
</protein>
<reference evidence="1" key="1">
    <citation type="submission" date="2022-04" db="EMBL/GenBank/DDBJ databases">
        <title>Genome of the entomopathogenic fungus Entomophthora muscae.</title>
        <authorList>
            <person name="Elya C."/>
            <person name="Lovett B.R."/>
            <person name="Lee E."/>
            <person name="Macias A.M."/>
            <person name="Hajek A.E."/>
            <person name="De Bivort B.L."/>
            <person name="Kasson M.T."/>
            <person name="De Fine Licht H.H."/>
            <person name="Stajich J.E."/>
        </authorList>
    </citation>
    <scope>NUCLEOTIDE SEQUENCE</scope>
    <source>
        <strain evidence="1">Berkeley</strain>
    </source>
</reference>
<sequence length="218" mass="25153">MNLLLENFLWFSNTEDNFFEHQREEGQIFFTFLQTLFGYCLTGLNKHHYFVFFVGKRSNGKSMFTSMPKSVLNEDDANLSSASVFAPFFHLSAKSSSNSSNAHTTQLNNLVETRIALIDELNSESFFDKFLIKRLTGSDFLLLCFPYDKHEFVVTHLCHLLIVTCNFLPYIVTDLSVTRCFIIIWFNTTFVSKSSLNAEQKAVEKADSLSRNFFYGSR</sequence>
<evidence type="ECO:0000313" key="1">
    <source>
        <dbReference type="EMBL" id="KAJ9066844.1"/>
    </source>
</evidence>
<proteinExistence type="predicted"/>
<dbReference type="EMBL" id="QTSX02004275">
    <property type="protein sequence ID" value="KAJ9066844.1"/>
    <property type="molecule type" value="Genomic_DNA"/>
</dbReference>
<evidence type="ECO:0000313" key="2">
    <source>
        <dbReference type="Proteomes" id="UP001165960"/>
    </source>
</evidence>
<organism evidence="1 2">
    <name type="scientific">Entomophthora muscae</name>
    <dbReference type="NCBI Taxonomy" id="34485"/>
    <lineage>
        <taxon>Eukaryota</taxon>
        <taxon>Fungi</taxon>
        <taxon>Fungi incertae sedis</taxon>
        <taxon>Zoopagomycota</taxon>
        <taxon>Entomophthoromycotina</taxon>
        <taxon>Entomophthoromycetes</taxon>
        <taxon>Entomophthorales</taxon>
        <taxon>Entomophthoraceae</taxon>
        <taxon>Entomophthora</taxon>
    </lineage>
</organism>
<gene>
    <name evidence="1" type="ORF">DSO57_1005510</name>
</gene>
<accession>A0ACC2SWT6</accession>